<dbReference type="Pfam" id="PF13183">
    <property type="entry name" value="Fer4_8"/>
    <property type="match status" value="1"/>
</dbReference>
<dbReference type="GO" id="GO:0008720">
    <property type="term" value="F:D-lactate dehydrogenase (NAD+) activity"/>
    <property type="evidence" value="ECO:0007669"/>
    <property type="project" value="TreeGrafter"/>
</dbReference>
<dbReference type="AlphaFoldDB" id="A0A1M5EXB2"/>
<dbReference type="Gene3D" id="1.10.1060.10">
    <property type="entry name" value="Alpha-helical ferredoxin"/>
    <property type="match status" value="1"/>
</dbReference>
<dbReference type="InterPro" id="IPR017896">
    <property type="entry name" value="4Fe4S_Fe-S-bd"/>
</dbReference>
<evidence type="ECO:0000256" key="2">
    <source>
        <dbReference type="ARBA" id="ARBA00022630"/>
    </source>
</evidence>
<dbReference type="InterPro" id="IPR036318">
    <property type="entry name" value="FAD-bd_PCMH-like_sf"/>
</dbReference>
<dbReference type="InterPro" id="IPR016167">
    <property type="entry name" value="FAD-bd_PCMH_sub1"/>
</dbReference>
<keyword evidence="2" id="KW-0285">Flavoprotein</keyword>
<evidence type="ECO:0000313" key="10">
    <source>
        <dbReference type="Proteomes" id="UP000184346"/>
    </source>
</evidence>
<keyword evidence="4" id="KW-0274">FAD</keyword>
<dbReference type="RefSeq" id="WP_072825598.1">
    <property type="nucleotide sequence ID" value="NZ_FQUJ01000027.1"/>
</dbReference>
<sequence length="985" mass="108873">MTKPFSDLEARLTREMEGEVLFDRASRGRYSTDASIYQITPVGVVIPRHQDDLSVALDIARDAGVPILARGAGTSQCGQTVGEALVIDTSRWLNGVIEFDPEARSVVVEPGIVLDHLNAWLKPHGLWYPVDVSTGAQCTLGGMAGNNSCGSRSIRYGNMVHNVLGADAVLADGSEGHFGFVDELPETGRLRELAERVRAIAEGVAPEIREHFPKVLRRVGGYNLDIFDCQNPKPYDPQGRANLAHLLIGSEGTLGVTRRIKLRLSPLPDHKVLGVVNFPTFYQAMDFTQHIVTLDPSAVELVDRTMIDLSLENPSFRPVIEKALIGKPQAVLLVEFAGENRQAQLDSLQRLGELMADLGLPGSVVEMPESAAQKALWDVRKAGLNIMMSMKGDGKPVSFIEDCAVPLEHLAEYTDKLTQVFHRYGTEGTWYAHASVGTLHVRPILDMRRDGAEKMREIAEQASALVREYKGAYSGEHGDGLCRGEWVAWQFGETVNDAFREVKRLFDPENRFNPGKIVDTPKMDDHRYFRFPGKYQVIPVTPVFDWSAWNVRRDPLTGEQSPPGSADDPSHGLAMAVEMCNNNGHCRKFDAGTMCPSYRVTRDEQHLTRGRANTLRLVLSGQLGEEGLAGDAVKEALDLCVSCKGCKRDCPTGVDMAKFKIEARAARVKAQGLSLRERMVGELPRFAPWASRFRGMVNAIDGVPWLSRRIKHALRLAPQRSLPSFDGNFLGESHTPQAQASREVLLFVDTFNNYMEGDNPRAAKRVLEAAGYRVHLNVREGERPLCCGRTYLSSGQIDKAKAEARRTLDALMPFVRRGVTIVGLEPSCLLTLRDEFLQYGYGDEARALAESACLFEEFLVRAREAGELPLEFEPIPFRRVMLHGHCHQKAFDAVRPIEQVLAWIPGLEVTTIESSCCGMAGSFGYEVEHYDASMQMAELSLLPAIRTASEDTVLVADGTSCRQQIQDGSGCQAMHVAKLLEQALP</sequence>
<evidence type="ECO:0000256" key="7">
    <source>
        <dbReference type="ARBA" id="ARBA00023014"/>
    </source>
</evidence>
<dbReference type="Proteomes" id="UP000184346">
    <property type="component" value="Unassembled WGS sequence"/>
</dbReference>
<dbReference type="GO" id="GO:0046872">
    <property type="term" value="F:metal ion binding"/>
    <property type="evidence" value="ECO:0007669"/>
    <property type="project" value="UniProtKB-KW"/>
</dbReference>
<dbReference type="PROSITE" id="PS51387">
    <property type="entry name" value="FAD_PCMH"/>
    <property type="match status" value="1"/>
</dbReference>
<dbReference type="SUPFAM" id="SSF55103">
    <property type="entry name" value="FAD-linked oxidases, C-terminal domain"/>
    <property type="match status" value="1"/>
</dbReference>
<dbReference type="GO" id="GO:0051536">
    <property type="term" value="F:iron-sulfur cluster binding"/>
    <property type="evidence" value="ECO:0007669"/>
    <property type="project" value="UniProtKB-KW"/>
</dbReference>
<dbReference type="Gene3D" id="3.30.70.2740">
    <property type="match status" value="1"/>
</dbReference>
<name>A0A1M5EXB2_9GAMM</name>
<dbReference type="SUPFAM" id="SSF46548">
    <property type="entry name" value="alpha-helical ferredoxin"/>
    <property type="match status" value="1"/>
</dbReference>
<dbReference type="InterPro" id="IPR016169">
    <property type="entry name" value="FAD-bd_PCMH_sub2"/>
</dbReference>
<dbReference type="EMBL" id="FQUJ01000027">
    <property type="protein sequence ID" value="SHF83839.1"/>
    <property type="molecule type" value="Genomic_DNA"/>
</dbReference>
<dbReference type="Pfam" id="PF01565">
    <property type="entry name" value="FAD_binding_4"/>
    <property type="match status" value="1"/>
</dbReference>
<dbReference type="Gene3D" id="3.30.465.10">
    <property type="match status" value="1"/>
</dbReference>
<dbReference type="PANTHER" id="PTHR11748">
    <property type="entry name" value="D-LACTATE DEHYDROGENASE"/>
    <property type="match status" value="1"/>
</dbReference>
<keyword evidence="10" id="KW-1185">Reference proteome</keyword>
<dbReference type="PROSITE" id="PS00198">
    <property type="entry name" value="4FE4S_FER_1"/>
    <property type="match status" value="1"/>
</dbReference>
<dbReference type="InterPro" id="IPR016164">
    <property type="entry name" value="FAD-linked_Oxase-like_C"/>
</dbReference>
<accession>A0A1M5EXB2</accession>
<dbReference type="InterPro" id="IPR016171">
    <property type="entry name" value="Vanillyl_alc_oxidase_C-sub2"/>
</dbReference>
<evidence type="ECO:0000313" key="9">
    <source>
        <dbReference type="EMBL" id="SHF83839.1"/>
    </source>
</evidence>
<comment type="cofactor">
    <cofactor evidence="1">
        <name>FAD</name>
        <dbReference type="ChEBI" id="CHEBI:57692"/>
    </cofactor>
</comment>
<evidence type="ECO:0000256" key="1">
    <source>
        <dbReference type="ARBA" id="ARBA00001974"/>
    </source>
</evidence>
<dbReference type="PANTHER" id="PTHR11748:SF119">
    <property type="entry name" value="D-2-HYDROXYGLUTARATE DEHYDROGENASE"/>
    <property type="match status" value="1"/>
</dbReference>
<dbReference type="InterPro" id="IPR009051">
    <property type="entry name" value="Helical_ferredxn"/>
</dbReference>
<gene>
    <name evidence="9" type="ORF">SAMN02745148_03659</name>
</gene>
<dbReference type="Gene3D" id="3.30.70.2190">
    <property type="match status" value="1"/>
</dbReference>
<dbReference type="GO" id="GO:1903457">
    <property type="term" value="P:lactate catabolic process"/>
    <property type="evidence" value="ECO:0007669"/>
    <property type="project" value="TreeGrafter"/>
</dbReference>
<dbReference type="GO" id="GO:0071949">
    <property type="term" value="F:FAD binding"/>
    <property type="evidence" value="ECO:0007669"/>
    <property type="project" value="InterPro"/>
</dbReference>
<dbReference type="GO" id="GO:0004458">
    <property type="term" value="F:D-lactate dehydrogenase (cytochrome) activity"/>
    <property type="evidence" value="ECO:0007669"/>
    <property type="project" value="TreeGrafter"/>
</dbReference>
<evidence type="ECO:0000259" key="8">
    <source>
        <dbReference type="PROSITE" id="PS51387"/>
    </source>
</evidence>
<dbReference type="Pfam" id="PF02913">
    <property type="entry name" value="FAD-oxidase_C"/>
    <property type="match status" value="1"/>
</dbReference>
<keyword evidence="3" id="KW-0479">Metal-binding</keyword>
<dbReference type="InterPro" id="IPR004017">
    <property type="entry name" value="Cys_rich_dom"/>
</dbReference>
<dbReference type="Gene3D" id="1.10.45.10">
    <property type="entry name" value="Vanillyl-alcohol Oxidase, Chain A, domain 4"/>
    <property type="match status" value="1"/>
</dbReference>
<evidence type="ECO:0000256" key="5">
    <source>
        <dbReference type="ARBA" id="ARBA00023002"/>
    </source>
</evidence>
<dbReference type="InterPro" id="IPR006094">
    <property type="entry name" value="Oxid_FAD_bind_N"/>
</dbReference>
<evidence type="ECO:0000256" key="4">
    <source>
        <dbReference type="ARBA" id="ARBA00022827"/>
    </source>
</evidence>
<keyword evidence="7" id="KW-0411">Iron-sulfur</keyword>
<evidence type="ECO:0000256" key="6">
    <source>
        <dbReference type="ARBA" id="ARBA00023004"/>
    </source>
</evidence>
<keyword evidence="5" id="KW-0560">Oxidoreductase</keyword>
<proteinExistence type="predicted"/>
<dbReference type="InterPro" id="IPR016166">
    <property type="entry name" value="FAD-bd_PCMH"/>
</dbReference>
<dbReference type="InterPro" id="IPR017900">
    <property type="entry name" value="4Fe4S_Fe_S_CS"/>
</dbReference>
<dbReference type="InterPro" id="IPR004113">
    <property type="entry name" value="FAD-bd_oxidored_4_C"/>
</dbReference>
<keyword evidence="6" id="KW-0408">Iron</keyword>
<reference evidence="9 10" key="1">
    <citation type="submission" date="2016-11" db="EMBL/GenBank/DDBJ databases">
        <authorList>
            <person name="Jaros S."/>
            <person name="Januszkiewicz K."/>
            <person name="Wedrychowicz H."/>
        </authorList>
    </citation>
    <scope>NUCLEOTIDE SEQUENCE [LARGE SCALE GENOMIC DNA]</scope>
    <source>
        <strain evidence="9 10">DSM 19980</strain>
    </source>
</reference>
<dbReference type="SUPFAM" id="SSF56176">
    <property type="entry name" value="FAD-binding/transporter-associated domain-like"/>
    <property type="match status" value="1"/>
</dbReference>
<feature type="domain" description="FAD-binding PCMH-type" evidence="8">
    <location>
        <begin position="37"/>
        <end position="267"/>
    </location>
</feature>
<dbReference type="Gene3D" id="3.30.43.10">
    <property type="entry name" value="Uridine Diphospho-n-acetylenolpyruvylglucosamine Reductase, domain 2"/>
    <property type="match status" value="1"/>
</dbReference>
<dbReference type="STRING" id="1121942.SAMN02745148_03659"/>
<protein>
    <submittedName>
        <fullName evidence="9">FAD/FMN-containing dehydrogenase</fullName>
    </submittedName>
</protein>
<dbReference type="Pfam" id="PF02754">
    <property type="entry name" value="CCG"/>
    <property type="match status" value="1"/>
</dbReference>
<evidence type="ECO:0000256" key="3">
    <source>
        <dbReference type="ARBA" id="ARBA00022723"/>
    </source>
</evidence>
<organism evidence="9 10">
    <name type="scientific">Modicisalibacter ilicicola DSM 19980</name>
    <dbReference type="NCBI Taxonomy" id="1121942"/>
    <lineage>
        <taxon>Bacteria</taxon>
        <taxon>Pseudomonadati</taxon>
        <taxon>Pseudomonadota</taxon>
        <taxon>Gammaproteobacteria</taxon>
        <taxon>Oceanospirillales</taxon>
        <taxon>Halomonadaceae</taxon>
        <taxon>Modicisalibacter</taxon>
    </lineage>
</organism>